<sequence>MKLREYQEKIAVQAACKLASFGCCYLSMECRTGKTITALHAADAFKAQSVLFISKLKAIPSVRTDYEALKPSFKMEAVNYESVHKVFGKYDLIIIDEAHALGAYPKPSKRTLEIKRICDGLPVLYLSGTPSPESYSQLYHQFWVCSFSPWKEYKTFYKWAKEYVTVRQKKVNGYLVNDYSHANKSKMDRDTENLFISYSQEQAGFETDIHETVLEVPMKQITRHLIHTLRTNLVTEIDGNAVLGDSPAKLLTKLHQLSSGTVIAENGLHLTFDGSKAEFVRKHFAGKKIALFYVYQSEAELLQSVFQNWTDSPEVFQASPGKVFISQVRRAREGVRLDTADALIFFNLEFSYLSYEQGKNRLVSKERDIPAEVYFLCSDCGIECKILEAVHDKQDFTLSYYGRTGK</sequence>
<name>A0A412X355_BACUN</name>
<evidence type="ECO:0000313" key="2">
    <source>
        <dbReference type="Proteomes" id="UP000285343"/>
    </source>
</evidence>
<gene>
    <name evidence="1" type="ORF">DWW14_22320</name>
</gene>
<evidence type="ECO:0000313" key="1">
    <source>
        <dbReference type="EMBL" id="RGV35012.1"/>
    </source>
</evidence>
<organism evidence="1 2">
    <name type="scientific">Bacteroides uniformis</name>
    <dbReference type="NCBI Taxonomy" id="820"/>
    <lineage>
        <taxon>Bacteria</taxon>
        <taxon>Pseudomonadati</taxon>
        <taxon>Bacteroidota</taxon>
        <taxon>Bacteroidia</taxon>
        <taxon>Bacteroidales</taxon>
        <taxon>Bacteroidaceae</taxon>
        <taxon>Bacteroides</taxon>
    </lineage>
</organism>
<dbReference type="AlphaFoldDB" id="A0A412X355"/>
<dbReference type="SUPFAM" id="SSF52540">
    <property type="entry name" value="P-loop containing nucleoside triphosphate hydrolases"/>
    <property type="match status" value="2"/>
</dbReference>
<dbReference type="InterPro" id="IPR038718">
    <property type="entry name" value="SNF2-like_sf"/>
</dbReference>
<dbReference type="RefSeq" id="WP_117867204.1">
    <property type="nucleotide sequence ID" value="NZ_QRZC01000046.1"/>
</dbReference>
<dbReference type="Gene3D" id="3.40.50.10810">
    <property type="entry name" value="Tandem AAA-ATPase domain"/>
    <property type="match status" value="1"/>
</dbReference>
<accession>A0A412X355</accession>
<protein>
    <recommendedName>
        <fullName evidence="3">Type III restriction enzyme, res subunit</fullName>
    </recommendedName>
</protein>
<dbReference type="EMBL" id="QRZC01000046">
    <property type="protein sequence ID" value="RGV35012.1"/>
    <property type="molecule type" value="Genomic_DNA"/>
</dbReference>
<dbReference type="InterPro" id="IPR027417">
    <property type="entry name" value="P-loop_NTPase"/>
</dbReference>
<proteinExistence type="predicted"/>
<reference evidence="1 2" key="1">
    <citation type="submission" date="2018-08" db="EMBL/GenBank/DDBJ databases">
        <title>A genome reference for cultivated species of the human gut microbiota.</title>
        <authorList>
            <person name="Zou Y."/>
            <person name="Xue W."/>
            <person name="Luo G."/>
        </authorList>
    </citation>
    <scope>NUCLEOTIDE SEQUENCE [LARGE SCALE GENOMIC DNA]</scope>
    <source>
        <strain evidence="1 2">AF14-42</strain>
    </source>
</reference>
<dbReference type="Proteomes" id="UP000285343">
    <property type="component" value="Unassembled WGS sequence"/>
</dbReference>
<evidence type="ECO:0008006" key="3">
    <source>
        <dbReference type="Google" id="ProtNLM"/>
    </source>
</evidence>
<comment type="caution">
    <text evidence="1">The sequence shown here is derived from an EMBL/GenBank/DDBJ whole genome shotgun (WGS) entry which is preliminary data.</text>
</comment>